<evidence type="ECO:0000313" key="2">
    <source>
        <dbReference type="Proteomes" id="UP001140560"/>
    </source>
</evidence>
<protein>
    <submittedName>
        <fullName evidence="1">Uncharacterized protein</fullName>
    </submittedName>
</protein>
<evidence type="ECO:0000313" key="1">
    <source>
        <dbReference type="EMBL" id="KAJ4369014.1"/>
    </source>
</evidence>
<dbReference type="PANTHER" id="PTHR42354:SF1">
    <property type="entry name" value="C2H2-TYPE DOMAIN-CONTAINING PROTEIN"/>
    <property type="match status" value="1"/>
</dbReference>
<accession>A0A9W9CKX1</accession>
<dbReference type="EMBL" id="JAPEUY010000010">
    <property type="protein sequence ID" value="KAJ4369014.1"/>
    <property type="molecule type" value="Genomic_DNA"/>
</dbReference>
<reference evidence="1" key="1">
    <citation type="submission" date="2022-10" db="EMBL/GenBank/DDBJ databases">
        <title>Tapping the CABI collections for fungal endophytes: first genome assemblies for Collariella, Neodidymelliopsis, Ascochyta clinopodiicola, Didymella pomorum, Didymosphaeria variabile, Neocosmospora piperis and Neocucurbitaria cava.</title>
        <authorList>
            <person name="Hill R."/>
        </authorList>
    </citation>
    <scope>NUCLEOTIDE SEQUENCE</scope>
    <source>
        <strain evidence="1">IMI 356814</strain>
    </source>
</reference>
<organism evidence="1 2">
    <name type="scientific">Neocucurbitaria cava</name>
    <dbReference type="NCBI Taxonomy" id="798079"/>
    <lineage>
        <taxon>Eukaryota</taxon>
        <taxon>Fungi</taxon>
        <taxon>Dikarya</taxon>
        <taxon>Ascomycota</taxon>
        <taxon>Pezizomycotina</taxon>
        <taxon>Dothideomycetes</taxon>
        <taxon>Pleosporomycetidae</taxon>
        <taxon>Pleosporales</taxon>
        <taxon>Pleosporineae</taxon>
        <taxon>Cucurbitariaceae</taxon>
        <taxon>Neocucurbitaria</taxon>
    </lineage>
</organism>
<dbReference type="AlphaFoldDB" id="A0A9W9CKX1"/>
<sequence>MAAVTWEKSQHTSLALWDIDREFQNAYEAYQQWQAKNGRKRPVWACLRGKRQDDTLSKALRLGRQIQRLMETGKELFGSRFEEGDSKCYTILSAQLLRLQYEVKQPLYDSALSPSTTPIPYDDIIRTAKSIRRTCLNALRDQYARCDSSTFTPVLPPPRFKVDFCPFAEQLRKDVKQNKSSSLRTKKLRSKDRHDDRELCPHCDACISVTAHSGIPDYRYTLFTSHIARDWKSTDDKTTFACSSCYKTFDDSYAFLDHVFQKQIGSERSCQSVTTNGSWTINEEFMHSDPSLVEQCLKNCLRRELTRVRTQKMMRKSQLLLREKDIHPALRSSTSFASEAPAMYSLNSFTSESTLFSR</sequence>
<gene>
    <name evidence="1" type="ORF">N0V83_006096</name>
</gene>
<comment type="caution">
    <text evidence="1">The sequence shown here is derived from an EMBL/GenBank/DDBJ whole genome shotgun (WGS) entry which is preliminary data.</text>
</comment>
<dbReference type="Proteomes" id="UP001140560">
    <property type="component" value="Unassembled WGS sequence"/>
</dbReference>
<name>A0A9W9CKX1_9PLEO</name>
<proteinExistence type="predicted"/>
<keyword evidence="2" id="KW-1185">Reference proteome</keyword>
<dbReference type="OrthoDB" id="3724701at2759"/>
<dbReference type="PANTHER" id="PTHR42354">
    <property type="entry name" value="C2H2-TYPE DOMAIN-CONTAINING PROTEIN"/>
    <property type="match status" value="1"/>
</dbReference>